<evidence type="ECO:0000256" key="2">
    <source>
        <dbReference type="ARBA" id="ARBA00022729"/>
    </source>
</evidence>
<protein>
    <submittedName>
        <fullName evidence="4">OmpH family outer membrane protein</fullName>
    </submittedName>
</protein>
<dbReference type="GO" id="GO:0051082">
    <property type="term" value="F:unfolded protein binding"/>
    <property type="evidence" value="ECO:0007669"/>
    <property type="project" value="InterPro"/>
</dbReference>
<dbReference type="SUPFAM" id="SSF111384">
    <property type="entry name" value="OmpH-like"/>
    <property type="match status" value="1"/>
</dbReference>
<dbReference type="Gene3D" id="3.30.910.20">
    <property type="entry name" value="Skp domain"/>
    <property type="match status" value="1"/>
</dbReference>
<reference evidence="4 5" key="1">
    <citation type="submission" date="2019-10" db="EMBL/GenBank/DDBJ databases">
        <authorList>
            <person name="Dong K."/>
        </authorList>
    </citation>
    <scope>NUCLEOTIDE SEQUENCE [LARGE SCALE GENOMIC DNA]</scope>
    <source>
        <strain evidence="5">dk4302</strain>
    </source>
</reference>
<dbReference type="PANTHER" id="PTHR35089">
    <property type="entry name" value="CHAPERONE PROTEIN SKP"/>
    <property type="match status" value="1"/>
</dbReference>
<accession>A0A5Q0Q9X6</accession>
<evidence type="ECO:0000313" key="4">
    <source>
        <dbReference type="EMBL" id="QGA25671.1"/>
    </source>
</evidence>
<dbReference type="KEGG" id="sphe:GFH32_04755"/>
<name>A0A5Q0Q9X6_9SPHI</name>
<evidence type="ECO:0000313" key="5">
    <source>
        <dbReference type="Proteomes" id="UP000326921"/>
    </source>
</evidence>
<comment type="similarity">
    <text evidence="1">Belongs to the Skp family.</text>
</comment>
<organism evidence="4 5">
    <name type="scientific">Sphingobacterium zhuxiongii</name>
    <dbReference type="NCBI Taxonomy" id="2662364"/>
    <lineage>
        <taxon>Bacteria</taxon>
        <taxon>Pseudomonadati</taxon>
        <taxon>Bacteroidota</taxon>
        <taxon>Sphingobacteriia</taxon>
        <taxon>Sphingobacteriales</taxon>
        <taxon>Sphingobacteriaceae</taxon>
        <taxon>Sphingobacterium</taxon>
    </lineage>
</organism>
<dbReference type="InterPro" id="IPR024930">
    <property type="entry name" value="Skp_dom_sf"/>
</dbReference>
<dbReference type="SMART" id="SM00935">
    <property type="entry name" value="OmpH"/>
    <property type="match status" value="1"/>
</dbReference>
<evidence type="ECO:0000256" key="3">
    <source>
        <dbReference type="SAM" id="SignalP"/>
    </source>
</evidence>
<dbReference type="AlphaFoldDB" id="A0A5Q0Q9X6"/>
<dbReference type="Pfam" id="PF03938">
    <property type="entry name" value="OmpH"/>
    <property type="match status" value="1"/>
</dbReference>
<dbReference type="PANTHER" id="PTHR35089:SF1">
    <property type="entry name" value="CHAPERONE PROTEIN SKP"/>
    <property type="match status" value="1"/>
</dbReference>
<dbReference type="InterPro" id="IPR005632">
    <property type="entry name" value="Chaperone_Skp"/>
</dbReference>
<dbReference type="GO" id="GO:0050821">
    <property type="term" value="P:protein stabilization"/>
    <property type="evidence" value="ECO:0007669"/>
    <property type="project" value="TreeGrafter"/>
</dbReference>
<keyword evidence="2 3" id="KW-0732">Signal</keyword>
<keyword evidence="5" id="KW-1185">Reference proteome</keyword>
<gene>
    <name evidence="4" type="ORF">GFH32_04755</name>
</gene>
<feature type="chain" id="PRO_5025006614" evidence="3">
    <location>
        <begin position="21"/>
        <end position="177"/>
    </location>
</feature>
<dbReference type="EMBL" id="CP045652">
    <property type="protein sequence ID" value="QGA25671.1"/>
    <property type="molecule type" value="Genomic_DNA"/>
</dbReference>
<dbReference type="GO" id="GO:0005829">
    <property type="term" value="C:cytosol"/>
    <property type="evidence" value="ECO:0007669"/>
    <property type="project" value="TreeGrafter"/>
</dbReference>
<sequence length="177" mass="20636">MKRILVLVAMLAFMGSVSYAQKLAYVDSEFVMKHIPEYNNAQKQLDNLSQQWQSEVDKQYADIENLYKAYQTDAPRLNEDMRKRREDEIVNKEKSVKEFQRGKFGMEGELFQQREKLMKPIQDRVQKAIQDVAKAQQFDFILDKRSETSFLYANPAMDKSNEVITKLGLKPNASLAN</sequence>
<feature type="signal peptide" evidence="3">
    <location>
        <begin position="1"/>
        <end position="20"/>
    </location>
</feature>
<dbReference type="Proteomes" id="UP000326921">
    <property type="component" value="Chromosome"/>
</dbReference>
<evidence type="ECO:0000256" key="1">
    <source>
        <dbReference type="ARBA" id="ARBA00009091"/>
    </source>
</evidence>
<proteinExistence type="inferred from homology"/>
<dbReference type="RefSeq" id="WP_153509991.1">
    <property type="nucleotide sequence ID" value="NZ_CP045652.1"/>
</dbReference>